<dbReference type="InterPro" id="IPR036097">
    <property type="entry name" value="HisK_dim/P_sf"/>
</dbReference>
<accession>A0A6B3SNF9</accession>
<dbReference type="Gene3D" id="2.130.10.10">
    <property type="entry name" value="YVTN repeat-like/Quinoprotein amine dehydrogenase"/>
    <property type="match status" value="3"/>
</dbReference>
<dbReference type="PANTHER" id="PTHR43547:SF2">
    <property type="entry name" value="HYBRID SIGNAL TRANSDUCTION HISTIDINE KINASE C"/>
    <property type="match status" value="1"/>
</dbReference>
<dbReference type="InterPro" id="IPR011123">
    <property type="entry name" value="Y_Y_Y"/>
</dbReference>
<dbReference type="Pfam" id="PF00512">
    <property type="entry name" value="HisKA"/>
    <property type="match status" value="1"/>
</dbReference>
<evidence type="ECO:0000256" key="2">
    <source>
        <dbReference type="ARBA" id="ARBA00012438"/>
    </source>
</evidence>
<dbReference type="CDD" id="cd00082">
    <property type="entry name" value="HisKA"/>
    <property type="match status" value="1"/>
</dbReference>
<dbReference type="Gene3D" id="2.60.40.10">
    <property type="entry name" value="Immunoglobulins"/>
    <property type="match status" value="1"/>
</dbReference>
<dbReference type="InterPro" id="IPR011110">
    <property type="entry name" value="Reg_prop"/>
</dbReference>
<dbReference type="RefSeq" id="WP_163963790.1">
    <property type="nucleotide sequence ID" value="NZ_JAAIVB010000043.1"/>
</dbReference>
<dbReference type="SMART" id="SM00388">
    <property type="entry name" value="HisKA"/>
    <property type="match status" value="1"/>
</dbReference>
<feature type="domain" description="Signal transduction histidine kinase dimerisation/phosphoacceptor" evidence="5">
    <location>
        <begin position="864"/>
        <end position="931"/>
    </location>
</feature>
<organism evidence="6 7">
    <name type="scientific">Noviherbaspirillum galbum</name>
    <dbReference type="NCBI Taxonomy" id="2709383"/>
    <lineage>
        <taxon>Bacteria</taxon>
        <taxon>Pseudomonadati</taxon>
        <taxon>Pseudomonadota</taxon>
        <taxon>Betaproteobacteria</taxon>
        <taxon>Burkholderiales</taxon>
        <taxon>Oxalobacteraceae</taxon>
        <taxon>Noviherbaspirillum</taxon>
    </lineage>
</organism>
<dbReference type="SUPFAM" id="SSF63829">
    <property type="entry name" value="Calcium-dependent phosphotriesterase"/>
    <property type="match status" value="3"/>
</dbReference>
<evidence type="ECO:0000256" key="4">
    <source>
        <dbReference type="SAM" id="SignalP"/>
    </source>
</evidence>
<evidence type="ECO:0000313" key="7">
    <source>
        <dbReference type="Proteomes" id="UP000482155"/>
    </source>
</evidence>
<name>A0A6B3SNF9_9BURK</name>
<dbReference type="PANTHER" id="PTHR43547">
    <property type="entry name" value="TWO-COMPONENT HISTIDINE KINASE"/>
    <property type="match status" value="1"/>
</dbReference>
<comment type="catalytic activity">
    <reaction evidence="1">
        <text>ATP + protein L-histidine = ADP + protein N-phospho-L-histidine.</text>
        <dbReference type="EC" id="2.7.13.3"/>
    </reaction>
</comment>
<evidence type="ECO:0000259" key="5">
    <source>
        <dbReference type="SMART" id="SM00388"/>
    </source>
</evidence>
<dbReference type="EMBL" id="JAAIVB010000043">
    <property type="protein sequence ID" value="NEX62008.1"/>
    <property type="molecule type" value="Genomic_DNA"/>
</dbReference>
<proteinExistence type="predicted"/>
<keyword evidence="4" id="KW-0732">Signal</keyword>
<protein>
    <recommendedName>
        <fullName evidence="2">histidine kinase</fullName>
        <ecNumber evidence="2">2.7.13.3</ecNumber>
    </recommendedName>
</protein>
<feature type="chain" id="PRO_5025407351" description="histidine kinase" evidence="4">
    <location>
        <begin position="25"/>
        <end position="959"/>
    </location>
</feature>
<evidence type="ECO:0000256" key="1">
    <source>
        <dbReference type="ARBA" id="ARBA00000085"/>
    </source>
</evidence>
<comment type="caution">
    <text evidence="6">The sequence shown here is derived from an EMBL/GenBank/DDBJ whole genome shotgun (WGS) entry which is preliminary data.</text>
</comment>
<reference evidence="6 7" key="1">
    <citation type="submission" date="2020-02" db="EMBL/GenBank/DDBJ databases">
        <authorList>
            <person name="Kim M.K."/>
        </authorList>
    </citation>
    <scope>NUCLEOTIDE SEQUENCE [LARGE SCALE GENOMIC DNA]</scope>
    <source>
        <strain evidence="6 7">17J57-3</strain>
    </source>
</reference>
<dbReference type="InterPro" id="IPR015943">
    <property type="entry name" value="WD40/YVTN_repeat-like_dom_sf"/>
</dbReference>
<dbReference type="Gene3D" id="1.10.287.130">
    <property type="match status" value="1"/>
</dbReference>
<evidence type="ECO:0000256" key="3">
    <source>
        <dbReference type="ARBA" id="ARBA00022553"/>
    </source>
</evidence>
<dbReference type="Pfam" id="PF07494">
    <property type="entry name" value="Reg_prop"/>
    <property type="match status" value="4"/>
</dbReference>
<gene>
    <name evidence="6" type="ORF">G3574_13045</name>
</gene>
<dbReference type="Pfam" id="PF07495">
    <property type="entry name" value="Y_Y_Y"/>
    <property type="match status" value="1"/>
</dbReference>
<dbReference type="AlphaFoldDB" id="A0A6B3SNF9"/>
<dbReference type="Proteomes" id="UP000482155">
    <property type="component" value="Unassembled WGS sequence"/>
</dbReference>
<feature type="non-terminal residue" evidence="6">
    <location>
        <position position="959"/>
    </location>
</feature>
<keyword evidence="7" id="KW-1185">Reference proteome</keyword>
<dbReference type="InterPro" id="IPR013783">
    <property type="entry name" value="Ig-like_fold"/>
</dbReference>
<sequence>MRRRLALICLVLAAGILFNAPAGAIDRIDYKLNLLPTSRSLFGESPVVLAQDQFGFYWVASMSGGLARFDGLKSIRYLHKPDDPGSLASNRVQTVYQDRKRRLWIGTSTGLQQFDFTTERFVTVPLQIENGVKNALPSVYAVLQDRFADEVLWVGTRSGLFRIDLATGKQRHFTHQDQNSAGLPSKSIDGMAQDDEGDLWLRTGRGVVRLRPEPWRVDLMSPPSSSYGDGVVLMAYRGAMHAWYMRSQRIFRIDPASREHVQVGAQDGLPDEEVNDFRQDRSGRLWVANRAGLFRWDPKDERFQRFRVEADDLEMLEKPVWFKGVFEDEQGDVWMTMNGAVGKVGMHGAGFSRLLTTRTSVKSLWSNVPSLMHRQGGKLWIGSPAGLDRLDLESGAVKSYVHDPNDSNSLVRNTIRHAVEGQNGELYFSSFQGVSRYRPESDGFELLYEPQQRPAADSRDADQVVYVIAWDSHRHGLWVSTAAGLRLIDPETHRQRAFIGRHEFSMNGATMFYTSLLVDRAGTLWVGGLSGTLWVARIQIDDAGKPKLTPLPVESPGSVGLADLQVNCMFEDSSGAVWIGTPKGLYRAVADAGGAIGMTRYGVKQGLADDSIRSVIEDRRKNLWVATDRGITRIAADGKQVYNYFPSDGFDDRQFNSLKSNMGADGMLYFGQSGGGILAFNPDTLGQQRTITPRMALTGIAVMHEPLDRAALPDGVGIDGPNAAPRSLTLPYTHSVFSLGFAALGASDPASAVYAHKLDGFDRDWIRTDADRRIATYTNLEPGDYVFRVNATTMDGMRSPQDLVLPITITPPFWKTWWFRTLALALVVAATYWAHRLRIRFLQRSYELKTLTIQARAELDVAAAQQRFVAMVSHEFRNPLALMETALGNLSRMRGEMPAGVSERLQKIQRARQRMQGLIDNYLTEETMKSPDLNPRRQETALLTLVQDVVDYAQGAAPK</sequence>
<evidence type="ECO:0000313" key="6">
    <source>
        <dbReference type="EMBL" id="NEX62008.1"/>
    </source>
</evidence>
<dbReference type="EC" id="2.7.13.3" evidence="2"/>
<dbReference type="GO" id="GO:0000155">
    <property type="term" value="F:phosphorelay sensor kinase activity"/>
    <property type="evidence" value="ECO:0007669"/>
    <property type="project" value="InterPro"/>
</dbReference>
<keyword evidence="3" id="KW-0597">Phosphoprotein</keyword>
<dbReference type="SUPFAM" id="SSF47384">
    <property type="entry name" value="Homodimeric domain of signal transducing histidine kinase"/>
    <property type="match status" value="1"/>
</dbReference>
<dbReference type="InterPro" id="IPR003661">
    <property type="entry name" value="HisK_dim/P_dom"/>
</dbReference>
<feature type="signal peptide" evidence="4">
    <location>
        <begin position="1"/>
        <end position="24"/>
    </location>
</feature>